<dbReference type="AlphaFoldDB" id="A0A7S9DVL8"/>
<dbReference type="InterPro" id="IPR008972">
    <property type="entry name" value="Cupredoxin"/>
</dbReference>
<evidence type="ECO:0000259" key="6">
    <source>
        <dbReference type="Pfam" id="PF00127"/>
    </source>
</evidence>
<dbReference type="GO" id="GO:0005507">
    <property type="term" value="F:copper ion binding"/>
    <property type="evidence" value="ECO:0007669"/>
    <property type="project" value="UniProtKB-UniRule"/>
</dbReference>
<keyword evidence="2 5" id="KW-0479">Metal-binding</keyword>
<dbReference type="InterPro" id="IPR050845">
    <property type="entry name" value="Cu-binding_ET"/>
</dbReference>
<evidence type="ECO:0000256" key="4">
    <source>
        <dbReference type="ARBA" id="ARBA00023008"/>
    </source>
</evidence>
<dbReference type="RefSeq" id="WP_195809840.1">
    <property type="nucleotide sequence ID" value="NZ_CP064795.1"/>
</dbReference>
<dbReference type="InterPro" id="IPR014068">
    <property type="entry name" value="Azurin"/>
</dbReference>
<comment type="function">
    <text evidence="5">Transfers electrons from cytochrome c551 to cytochrome oxidase.</text>
</comment>
<evidence type="ECO:0000256" key="5">
    <source>
        <dbReference type="RuleBase" id="RU363017"/>
    </source>
</evidence>
<protein>
    <recommendedName>
        <fullName evidence="5">Azurin</fullName>
    </recommendedName>
</protein>
<dbReference type="CDD" id="cd13922">
    <property type="entry name" value="Azurin"/>
    <property type="match status" value="1"/>
</dbReference>
<dbReference type="Pfam" id="PF00127">
    <property type="entry name" value="Copper-bind"/>
    <property type="match status" value="1"/>
</dbReference>
<evidence type="ECO:0000313" key="7">
    <source>
        <dbReference type="EMBL" id="QPG04748.1"/>
    </source>
</evidence>
<keyword evidence="3 5" id="KW-0249">Electron transport</keyword>
<dbReference type="EMBL" id="CP064795">
    <property type="protein sequence ID" value="QPG04748.1"/>
    <property type="molecule type" value="Genomic_DNA"/>
</dbReference>
<sequence length="148" mass="15920">MKFKSLLAASLLLTAGAVQAEQCEATIDSTDSMQYGKKEMTVPKSCDEFTVTLTHSGTMDKNVMGHNWVLAKEGDAQAIATDGMTAGMENNYLKPDDERVIAATKIIGGGEETSVTFSVDELSGADKYTFFCSFPGHLSMMQGTLMVK</sequence>
<evidence type="ECO:0000256" key="2">
    <source>
        <dbReference type="ARBA" id="ARBA00022723"/>
    </source>
</evidence>
<dbReference type="InterPro" id="IPR000923">
    <property type="entry name" value="BlueCu_1"/>
</dbReference>
<comment type="subcellular location">
    <subcellularLocation>
        <location evidence="5">Periplasm</location>
    </subcellularLocation>
</comment>
<keyword evidence="1 5" id="KW-0813">Transport</keyword>
<evidence type="ECO:0000256" key="1">
    <source>
        <dbReference type="ARBA" id="ARBA00022448"/>
    </source>
</evidence>
<keyword evidence="8" id="KW-1185">Reference proteome</keyword>
<dbReference type="Proteomes" id="UP000595095">
    <property type="component" value="Chromosome"/>
</dbReference>
<organism evidence="7 8">
    <name type="scientific">Salinimonas marina</name>
    <dbReference type="NCBI Taxonomy" id="2785918"/>
    <lineage>
        <taxon>Bacteria</taxon>
        <taxon>Pseudomonadati</taxon>
        <taxon>Pseudomonadota</taxon>
        <taxon>Gammaproteobacteria</taxon>
        <taxon>Alteromonadales</taxon>
        <taxon>Alteromonadaceae</taxon>
        <taxon>Alteromonas/Salinimonas group</taxon>
        <taxon>Salinimonas</taxon>
    </lineage>
</organism>
<keyword evidence="4 5" id="KW-0186">Copper</keyword>
<dbReference type="SUPFAM" id="SSF49503">
    <property type="entry name" value="Cupredoxins"/>
    <property type="match status" value="1"/>
</dbReference>
<feature type="domain" description="Blue (type 1) copper" evidence="6">
    <location>
        <begin position="22"/>
        <end position="148"/>
    </location>
</feature>
<evidence type="ECO:0000256" key="3">
    <source>
        <dbReference type="ARBA" id="ARBA00022982"/>
    </source>
</evidence>
<dbReference type="GO" id="GO:0042597">
    <property type="term" value="C:periplasmic space"/>
    <property type="evidence" value="ECO:0007669"/>
    <property type="project" value="UniProtKB-SubCell"/>
</dbReference>
<proteinExistence type="predicted"/>
<keyword evidence="5" id="KW-0574">Periplasm</keyword>
<name>A0A7S9DVL8_9ALTE</name>
<feature type="chain" id="PRO_5033105977" description="Azurin" evidence="5">
    <location>
        <begin position="21"/>
        <end position="148"/>
    </location>
</feature>
<keyword evidence="5" id="KW-0732">Signal</keyword>
<dbReference type="InterPro" id="IPR028871">
    <property type="entry name" value="BlueCu_1_BS"/>
</dbReference>
<dbReference type="GO" id="GO:0009055">
    <property type="term" value="F:electron transfer activity"/>
    <property type="evidence" value="ECO:0007669"/>
    <property type="project" value="InterPro"/>
</dbReference>
<dbReference type="KEGG" id="smaa:IT774_11120"/>
<feature type="signal peptide" evidence="5">
    <location>
        <begin position="1"/>
        <end position="20"/>
    </location>
</feature>
<dbReference type="Gene3D" id="2.60.40.420">
    <property type="entry name" value="Cupredoxins - blue copper proteins"/>
    <property type="match status" value="1"/>
</dbReference>
<reference evidence="7 8" key="1">
    <citation type="submission" date="2020-11" db="EMBL/GenBank/DDBJ databases">
        <title>Complete genome sequence for Salinimonas sp. strain G2-b.</title>
        <authorList>
            <person name="Park S.-J."/>
        </authorList>
    </citation>
    <scope>NUCLEOTIDE SEQUENCE [LARGE SCALE GENOMIC DNA]</scope>
    <source>
        <strain evidence="7 8">G2-b</strain>
    </source>
</reference>
<evidence type="ECO:0000313" key="8">
    <source>
        <dbReference type="Proteomes" id="UP000595095"/>
    </source>
</evidence>
<dbReference type="PANTHER" id="PTHR38439">
    <property type="entry name" value="AURACYANIN-B"/>
    <property type="match status" value="1"/>
</dbReference>
<dbReference type="NCBIfam" id="TIGR02695">
    <property type="entry name" value="azurin"/>
    <property type="match status" value="1"/>
</dbReference>
<dbReference type="PANTHER" id="PTHR38439:SF2">
    <property type="entry name" value="OUTER MEMBRANE PROTEIN H.8"/>
    <property type="match status" value="1"/>
</dbReference>
<dbReference type="PROSITE" id="PS00196">
    <property type="entry name" value="COPPER_BLUE"/>
    <property type="match status" value="1"/>
</dbReference>
<gene>
    <name evidence="7" type="primary">azu</name>
    <name evidence="7" type="ORF">IT774_11120</name>
</gene>
<accession>A0A7S9DVL8</accession>